<dbReference type="RefSeq" id="WP_376979894.1">
    <property type="nucleotide sequence ID" value="NZ_JBHLSV010000008.1"/>
</dbReference>
<gene>
    <name evidence="2" type="ORF">ACFFF6_08310</name>
</gene>
<dbReference type="SUPFAM" id="SSF53335">
    <property type="entry name" value="S-adenosyl-L-methionine-dependent methyltransferases"/>
    <property type="match status" value="1"/>
</dbReference>
<dbReference type="Proteomes" id="UP001589793">
    <property type="component" value="Unassembled WGS sequence"/>
</dbReference>
<organism evidence="2 3">
    <name type="scientific">Brachybacterium hainanense</name>
    <dbReference type="NCBI Taxonomy" id="1541174"/>
    <lineage>
        <taxon>Bacteria</taxon>
        <taxon>Bacillati</taxon>
        <taxon>Actinomycetota</taxon>
        <taxon>Actinomycetes</taxon>
        <taxon>Micrococcales</taxon>
        <taxon>Dermabacteraceae</taxon>
        <taxon>Brachybacterium</taxon>
    </lineage>
</organism>
<dbReference type="Gene3D" id="3.40.50.150">
    <property type="entry name" value="Vaccinia Virus protein VP39"/>
    <property type="match status" value="1"/>
</dbReference>
<evidence type="ECO:0000313" key="2">
    <source>
        <dbReference type="EMBL" id="MFC0673958.1"/>
    </source>
</evidence>
<dbReference type="EMBL" id="JBHLSV010000008">
    <property type="protein sequence ID" value="MFC0673958.1"/>
    <property type="molecule type" value="Genomic_DNA"/>
</dbReference>
<comment type="caution">
    <text evidence="2">The sequence shown here is derived from an EMBL/GenBank/DDBJ whole genome shotgun (WGS) entry which is preliminary data.</text>
</comment>
<keyword evidence="1" id="KW-0620">Polyamine biosynthesis</keyword>
<reference evidence="2 3" key="1">
    <citation type="submission" date="2024-09" db="EMBL/GenBank/DDBJ databases">
        <authorList>
            <person name="Sun Q."/>
            <person name="Mori K."/>
        </authorList>
    </citation>
    <scope>NUCLEOTIDE SEQUENCE [LARGE SCALE GENOMIC DNA]</scope>
    <source>
        <strain evidence="2 3">CICC 10874</strain>
    </source>
</reference>
<dbReference type="InterPro" id="IPR029063">
    <property type="entry name" value="SAM-dependent_MTases_sf"/>
</dbReference>
<evidence type="ECO:0000313" key="3">
    <source>
        <dbReference type="Proteomes" id="UP001589793"/>
    </source>
</evidence>
<dbReference type="CDD" id="cd02440">
    <property type="entry name" value="AdoMet_MTases"/>
    <property type="match status" value="1"/>
</dbReference>
<name>A0ABV6RDC7_9MICO</name>
<protein>
    <submittedName>
        <fullName evidence="2">Spermidine synthase</fullName>
    </submittedName>
</protein>
<dbReference type="PANTHER" id="PTHR43317">
    <property type="entry name" value="THERMOSPERMINE SYNTHASE ACAULIS5"/>
    <property type="match status" value="1"/>
</dbReference>
<sequence>MSPASSRPREIHLGWSGTAARIARDGYSEHGWVLALDGREQSHVDLEDPRTVRHEYLARMTCMVDALRPVGAPLTTLHLGAGALTLARYLQVTRPGSSQVVVEIERELPGFVMDRLPLPPGTDLRVVIGDAREQLARMESLRFDLIVLDVFTGEESPTHLACSDFYDEAIAHLSPGGALLVNIGDDAGLRFFARQARQLETAAERAGVGGAWTLCAEALLDLRTEGNLVVGIGNGLAVAEPAAQQAAWIAAGPHPAAVLDPDETAQLVRRIERR</sequence>
<dbReference type="NCBIfam" id="NF037959">
    <property type="entry name" value="MFS_SpdSyn"/>
    <property type="match status" value="1"/>
</dbReference>
<evidence type="ECO:0000256" key="1">
    <source>
        <dbReference type="ARBA" id="ARBA00023115"/>
    </source>
</evidence>
<proteinExistence type="predicted"/>
<keyword evidence="3" id="KW-1185">Reference proteome</keyword>
<accession>A0ABV6RDC7</accession>
<dbReference type="PANTHER" id="PTHR43317:SF1">
    <property type="entry name" value="THERMOSPERMINE SYNTHASE ACAULIS5"/>
    <property type="match status" value="1"/>
</dbReference>